<dbReference type="Proteomes" id="UP000552954">
    <property type="component" value="Unassembled WGS sequence"/>
</dbReference>
<evidence type="ECO:0000313" key="2">
    <source>
        <dbReference type="Proteomes" id="UP000552954"/>
    </source>
</evidence>
<dbReference type="AlphaFoldDB" id="A0A849KE50"/>
<reference evidence="1 2" key="1">
    <citation type="submission" date="2020-05" db="EMBL/GenBank/DDBJ databases">
        <authorList>
            <person name="Khan S.A."/>
            <person name="Jeon C.O."/>
            <person name="Chun B.H."/>
        </authorList>
    </citation>
    <scope>NUCLEOTIDE SEQUENCE [LARGE SCALE GENOMIC DNA]</scope>
    <source>
        <strain evidence="1 2">B156</strain>
    </source>
</reference>
<evidence type="ECO:0000313" key="1">
    <source>
        <dbReference type="EMBL" id="NNU43245.1"/>
    </source>
</evidence>
<sequence>MQPQRPSVDVGLRWSQKQVDVMAWRRMTGPDDAYSLIQMQQPVYGARVEMNLGRGSKKGPFALDRGLIGMQLESGARISIKRKNGGPMIYYRTSF</sequence>
<name>A0A849KE50_9BURK</name>
<organism evidence="1 2">
    <name type="scientific">Ramlibacter montanisoli</name>
    <dbReference type="NCBI Taxonomy" id="2732512"/>
    <lineage>
        <taxon>Bacteria</taxon>
        <taxon>Pseudomonadati</taxon>
        <taxon>Pseudomonadota</taxon>
        <taxon>Betaproteobacteria</taxon>
        <taxon>Burkholderiales</taxon>
        <taxon>Comamonadaceae</taxon>
        <taxon>Ramlibacter</taxon>
    </lineage>
</organism>
<dbReference type="EMBL" id="JABFCS010000001">
    <property type="protein sequence ID" value="NNU43245.1"/>
    <property type="molecule type" value="Genomic_DNA"/>
</dbReference>
<reference evidence="1 2" key="2">
    <citation type="submission" date="2020-06" db="EMBL/GenBank/DDBJ databases">
        <title>Ramlibacter rhizophilus sp. nov., isolated from rhizosphere soil of national flower Mugunghwa from South Korea.</title>
        <authorList>
            <person name="Zheng-Fei Y."/>
            <person name="Huan T."/>
        </authorList>
    </citation>
    <scope>NUCLEOTIDE SEQUENCE [LARGE SCALE GENOMIC DNA]</scope>
    <source>
        <strain evidence="1 2">B156</strain>
    </source>
</reference>
<proteinExistence type="predicted"/>
<protein>
    <submittedName>
        <fullName evidence="1">Uncharacterized protein</fullName>
    </submittedName>
</protein>
<accession>A0A849KE50</accession>
<keyword evidence="2" id="KW-1185">Reference proteome</keyword>
<gene>
    <name evidence="1" type="ORF">HK415_08845</name>
</gene>
<comment type="caution">
    <text evidence="1">The sequence shown here is derived from an EMBL/GenBank/DDBJ whole genome shotgun (WGS) entry which is preliminary data.</text>
</comment>
<dbReference type="RefSeq" id="WP_171558265.1">
    <property type="nucleotide sequence ID" value="NZ_JABFCS010000001.1"/>
</dbReference>